<name>A0A9N9IA20_9GLOM</name>
<keyword evidence="3" id="KW-1185">Reference proteome</keyword>
<dbReference type="EMBL" id="CAJVPZ010026704">
    <property type="protein sequence ID" value="CAG8726369.1"/>
    <property type="molecule type" value="Genomic_DNA"/>
</dbReference>
<feature type="non-terminal residue" evidence="2">
    <location>
        <position position="172"/>
    </location>
</feature>
<dbReference type="OrthoDB" id="2424541at2759"/>
<organism evidence="2 3">
    <name type="scientific">Racocetra fulgida</name>
    <dbReference type="NCBI Taxonomy" id="60492"/>
    <lineage>
        <taxon>Eukaryota</taxon>
        <taxon>Fungi</taxon>
        <taxon>Fungi incertae sedis</taxon>
        <taxon>Mucoromycota</taxon>
        <taxon>Glomeromycotina</taxon>
        <taxon>Glomeromycetes</taxon>
        <taxon>Diversisporales</taxon>
        <taxon>Gigasporaceae</taxon>
        <taxon>Racocetra</taxon>
    </lineage>
</organism>
<dbReference type="Proteomes" id="UP000789396">
    <property type="component" value="Unassembled WGS sequence"/>
</dbReference>
<evidence type="ECO:0000313" key="3">
    <source>
        <dbReference type="Proteomes" id="UP000789396"/>
    </source>
</evidence>
<proteinExistence type="predicted"/>
<gene>
    <name evidence="2" type="ORF">RFULGI_LOCUS11808</name>
</gene>
<protein>
    <submittedName>
        <fullName evidence="2">12818_t:CDS:1</fullName>
    </submittedName>
</protein>
<sequence>MFETVNNKEEIIKVSINLIWKASDGKVVSVSFNDQLRSATIAFDNGTNTTVNLNALGVILMNEETFRKIITEFARKESEEPALIEIMMNDHEITGATVVKAAQLINKIFKSSKRIKKDKQRESVNYEPENNEETEESMTSDLNAVSRMLEQMNLANNSIQADDIESIQDNDH</sequence>
<evidence type="ECO:0000256" key="1">
    <source>
        <dbReference type="SAM" id="MobiDB-lite"/>
    </source>
</evidence>
<comment type="caution">
    <text evidence="2">The sequence shown here is derived from an EMBL/GenBank/DDBJ whole genome shotgun (WGS) entry which is preliminary data.</text>
</comment>
<accession>A0A9N9IA20</accession>
<feature type="compositionally biased region" description="Acidic residues" evidence="1">
    <location>
        <begin position="129"/>
        <end position="138"/>
    </location>
</feature>
<feature type="region of interest" description="Disordered" evidence="1">
    <location>
        <begin position="118"/>
        <end position="141"/>
    </location>
</feature>
<dbReference type="AlphaFoldDB" id="A0A9N9IA20"/>
<reference evidence="2" key="1">
    <citation type="submission" date="2021-06" db="EMBL/GenBank/DDBJ databases">
        <authorList>
            <person name="Kallberg Y."/>
            <person name="Tangrot J."/>
            <person name="Rosling A."/>
        </authorList>
    </citation>
    <scope>NUCLEOTIDE SEQUENCE</scope>
    <source>
        <strain evidence="2">IN212</strain>
    </source>
</reference>
<evidence type="ECO:0000313" key="2">
    <source>
        <dbReference type="EMBL" id="CAG8726369.1"/>
    </source>
</evidence>